<evidence type="ECO:0000313" key="3">
    <source>
        <dbReference type="Proteomes" id="UP000830167"/>
    </source>
</evidence>
<evidence type="ECO:0000256" key="1">
    <source>
        <dbReference type="SAM" id="Phobius"/>
    </source>
</evidence>
<evidence type="ECO:0000313" key="2">
    <source>
        <dbReference type="EMBL" id="UOF89544.1"/>
    </source>
</evidence>
<feature type="transmembrane region" description="Helical" evidence="1">
    <location>
        <begin position="6"/>
        <end position="27"/>
    </location>
</feature>
<gene>
    <name evidence="2" type="ORF">LSG31_16860</name>
</gene>
<sequence>MESVVWEVLVTVLSIAVCFSIILIVYLNVSYRRSNRIVSPTIVSPTAVDQVIESLPVERMF</sequence>
<proteinExistence type="predicted"/>
<keyword evidence="1" id="KW-0472">Membrane</keyword>
<dbReference type="Proteomes" id="UP000830167">
    <property type="component" value="Chromosome"/>
</dbReference>
<keyword evidence="1" id="KW-0812">Transmembrane</keyword>
<accession>A0ABY4CGQ6</accession>
<protein>
    <submittedName>
        <fullName evidence="2">Uncharacterized protein</fullName>
    </submittedName>
</protein>
<dbReference type="EMBL" id="CP089291">
    <property type="protein sequence ID" value="UOF89544.1"/>
    <property type="molecule type" value="Genomic_DNA"/>
</dbReference>
<name>A0ABY4CGQ6_9BACL</name>
<reference evidence="2" key="1">
    <citation type="submission" date="2021-12" db="EMBL/GenBank/DDBJ databases">
        <title>Alicyclobacillaceae gen. nov., sp. nov., isolated from chalcocite enrichment system.</title>
        <authorList>
            <person name="Jiang Z."/>
        </authorList>
    </citation>
    <scope>NUCLEOTIDE SEQUENCE</scope>
    <source>
        <strain evidence="2">MYW30-H2</strain>
    </source>
</reference>
<keyword evidence="1" id="KW-1133">Transmembrane helix</keyword>
<dbReference type="RefSeq" id="WP_347436234.1">
    <property type="nucleotide sequence ID" value="NZ_CP089291.1"/>
</dbReference>
<keyword evidence="3" id="KW-1185">Reference proteome</keyword>
<organism evidence="2 3">
    <name type="scientific">Fodinisporobacter ferrooxydans</name>
    <dbReference type="NCBI Taxonomy" id="2901836"/>
    <lineage>
        <taxon>Bacteria</taxon>
        <taxon>Bacillati</taxon>
        <taxon>Bacillota</taxon>
        <taxon>Bacilli</taxon>
        <taxon>Bacillales</taxon>
        <taxon>Alicyclobacillaceae</taxon>
        <taxon>Fodinisporobacter</taxon>
    </lineage>
</organism>